<organism evidence="2 3">
    <name type="scientific">Niabella ginsengisoli</name>
    <dbReference type="NCBI Taxonomy" id="522298"/>
    <lineage>
        <taxon>Bacteria</taxon>
        <taxon>Pseudomonadati</taxon>
        <taxon>Bacteroidota</taxon>
        <taxon>Chitinophagia</taxon>
        <taxon>Chitinophagales</taxon>
        <taxon>Chitinophagaceae</taxon>
        <taxon>Niabella</taxon>
    </lineage>
</organism>
<proteinExistence type="predicted"/>
<accession>A0ABS9SDT3</accession>
<dbReference type="Pfam" id="PF05076">
    <property type="entry name" value="SUFU"/>
    <property type="match status" value="1"/>
</dbReference>
<dbReference type="RefSeq" id="WP_240825499.1">
    <property type="nucleotide sequence ID" value="NZ_JAKWBL010000001.1"/>
</dbReference>
<comment type="caution">
    <text evidence="2">The sequence shown here is derived from an EMBL/GenBank/DDBJ whole genome shotgun (WGS) entry which is preliminary data.</text>
</comment>
<dbReference type="InterPro" id="IPR020941">
    <property type="entry name" value="SUFU-like_domain"/>
</dbReference>
<reference evidence="2 3" key="1">
    <citation type="submission" date="2022-02" db="EMBL/GenBank/DDBJ databases">
        <authorList>
            <person name="Min J."/>
        </authorList>
    </citation>
    <scope>NUCLEOTIDE SEQUENCE [LARGE SCALE GENOMIC DNA]</scope>
    <source>
        <strain evidence="2 3">GR10-1</strain>
    </source>
</reference>
<protein>
    <submittedName>
        <fullName evidence="2">Suppressor of fused domain protein</fullName>
    </submittedName>
</protein>
<evidence type="ECO:0000313" key="2">
    <source>
        <dbReference type="EMBL" id="MCH5596516.1"/>
    </source>
</evidence>
<dbReference type="EMBL" id="JAKWBL010000001">
    <property type="protein sequence ID" value="MCH5596516.1"/>
    <property type="molecule type" value="Genomic_DNA"/>
</dbReference>
<gene>
    <name evidence="2" type="ORF">MKP09_00520</name>
</gene>
<evidence type="ECO:0000313" key="3">
    <source>
        <dbReference type="Proteomes" id="UP001202248"/>
    </source>
</evidence>
<sequence>MTEQEYSDEDDLVHRYDNKSSKNFTPAFGDEENIEAISKHIEKHVGKIDVVFHEIVSDLVHLDVHWVKPSKQFPFQTLVTSGMSDKPMSVPAGFDLEEYRYAELCILLPENWILEGLNDQTNKDNITDEKNYWPIRWLKTIARFPHEYNTWLGYGHTIPNGEGAAPFAENTAFGCMILMPSLSLGGRFYTLKINREKTIHFHCLYPLYKEEMDFKLKEGFDALLQKFDLFNVTDIVDIKRPNTCL</sequence>
<name>A0ABS9SDT3_9BACT</name>
<dbReference type="Proteomes" id="UP001202248">
    <property type="component" value="Unassembled WGS sequence"/>
</dbReference>
<keyword evidence="3" id="KW-1185">Reference proteome</keyword>
<evidence type="ECO:0000259" key="1">
    <source>
        <dbReference type="Pfam" id="PF05076"/>
    </source>
</evidence>
<feature type="domain" description="Suppressor of fused-like" evidence="1">
    <location>
        <begin position="60"/>
        <end position="241"/>
    </location>
</feature>